<accession>A0AA88YIV4</accession>
<name>A0AA88YIV4_PINIB</name>
<gene>
    <name evidence="2" type="ORF">FSP39_019389</name>
</gene>
<dbReference type="AlphaFoldDB" id="A0AA88YIV4"/>
<protein>
    <submittedName>
        <fullName evidence="2">Uncharacterized protein</fullName>
    </submittedName>
</protein>
<feature type="compositionally biased region" description="Basic residues" evidence="1">
    <location>
        <begin position="21"/>
        <end position="37"/>
    </location>
</feature>
<sequence length="149" mass="16525">MAGLKQTEKVPGNANNIIQPRFHKTDKKKGRPRKTPLRKPTEQEKEQLLAYEDPSENVDDTPQAVGPSVAPYPPLRLVQRSTPLNAIPSTPEQPLFQVNGELGVPSWMRIPPSMIGSRVTVTTNTGKKQVLLFSRGEASDKNDEQCDNL</sequence>
<dbReference type="EMBL" id="VSWD01000003">
    <property type="protein sequence ID" value="KAK3106408.1"/>
    <property type="molecule type" value="Genomic_DNA"/>
</dbReference>
<comment type="caution">
    <text evidence="2">The sequence shown here is derived from an EMBL/GenBank/DDBJ whole genome shotgun (WGS) entry which is preliminary data.</text>
</comment>
<proteinExistence type="predicted"/>
<reference evidence="2" key="1">
    <citation type="submission" date="2019-08" db="EMBL/GenBank/DDBJ databases">
        <title>The improved chromosome-level genome for the pearl oyster Pinctada fucata martensii using PacBio sequencing and Hi-C.</title>
        <authorList>
            <person name="Zheng Z."/>
        </authorList>
    </citation>
    <scope>NUCLEOTIDE SEQUENCE</scope>
    <source>
        <strain evidence="2">ZZ-2019</strain>
        <tissue evidence="2">Adductor muscle</tissue>
    </source>
</reference>
<evidence type="ECO:0000313" key="2">
    <source>
        <dbReference type="EMBL" id="KAK3106408.1"/>
    </source>
</evidence>
<evidence type="ECO:0000256" key="1">
    <source>
        <dbReference type="SAM" id="MobiDB-lite"/>
    </source>
</evidence>
<organism evidence="2 3">
    <name type="scientific">Pinctada imbricata</name>
    <name type="common">Atlantic pearl-oyster</name>
    <name type="synonym">Pinctada martensii</name>
    <dbReference type="NCBI Taxonomy" id="66713"/>
    <lineage>
        <taxon>Eukaryota</taxon>
        <taxon>Metazoa</taxon>
        <taxon>Spiralia</taxon>
        <taxon>Lophotrochozoa</taxon>
        <taxon>Mollusca</taxon>
        <taxon>Bivalvia</taxon>
        <taxon>Autobranchia</taxon>
        <taxon>Pteriomorphia</taxon>
        <taxon>Pterioida</taxon>
        <taxon>Pterioidea</taxon>
        <taxon>Pteriidae</taxon>
        <taxon>Pinctada</taxon>
    </lineage>
</organism>
<dbReference type="Proteomes" id="UP001186944">
    <property type="component" value="Unassembled WGS sequence"/>
</dbReference>
<feature type="region of interest" description="Disordered" evidence="1">
    <location>
        <begin position="1"/>
        <end position="72"/>
    </location>
</feature>
<evidence type="ECO:0000313" key="3">
    <source>
        <dbReference type="Proteomes" id="UP001186944"/>
    </source>
</evidence>
<keyword evidence="3" id="KW-1185">Reference proteome</keyword>